<evidence type="ECO:0000256" key="3">
    <source>
        <dbReference type="ARBA" id="ARBA00022553"/>
    </source>
</evidence>
<keyword evidence="3 8" id="KW-0597">Phosphoprotein</keyword>
<dbReference type="RefSeq" id="WP_248206781.1">
    <property type="nucleotide sequence ID" value="NZ_JALNMH010000004.1"/>
</dbReference>
<dbReference type="Proteomes" id="UP001431449">
    <property type="component" value="Unassembled WGS sequence"/>
</dbReference>
<dbReference type="InterPro" id="IPR036641">
    <property type="entry name" value="HPT_dom_sf"/>
</dbReference>
<dbReference type="SUPFAM" id="SSF50341">
    <property type="entry name" value="CheW-like"/>
    <property type="match status" value="1"/>
</dbReference>
<evidence type="ECO:0000313" key="14">
    <source>
        <dbReference type="Proteomes" id="UP001431449"/>
    </source>
</evidence>
<dbReference type="Gene3D" id="1.20.120.160">
    <property type="entry name" value="HPT domain"/>
    <property type="match status" value="1"/>
</dbReference>
<dbReference type="InterPro" id="IPR002545">
    <property type="entry name" value="CheW-lke_dom"/>
</dbReference>
<keyword evidence="6" id="KW-0902">Two-component regulatory system</keyword>
<dbReference type="InterPro" id="IPR011006">
    <property type="entry name" value="CheY-like_superfamily"/>
</dbReference>
<dbReference type="Pfam" id="PF01627">
    <property type="entry name" value="Hpt"/>
    <property type="match status" value="1"/>
</dbReference>
<evidence type="ECO:0000256" key="1">
    <source>
        <dbReference type="ARBA" id="ARBA00000085"/>
    </source>
</evidence>
<dbReference type="Gene3D" id="3.40.50.2300">
    <property type="match status" value="1"/>
</dbReference>
<dbReference type="EC" id="2.7.13.3" evidence="2"/>
<comment type="caution">
    <text evidence="13">The sequence shown here is derived from an EMBL/GenBank/DDBJ whole genome shotgun (WGS) entry which is preliminary data.</text>
</comment>
<evidence type="ECO:0000256" key="6">
    <source>
        <dbReference type="ARBA" id="ARBA00023012"/>
    </source>
</evidence>
<dbReference type="InterPro" id="IPR003594">
    <property type="entry name" value="HATPase_dom"/>
</dbReference>
<dbReference type="SUPFAM" id="SSF47226">
    <property type="entry name" value="Histidine-containing phosphotransfer domain, HPT domain"/>
    <property type="match status" value="1"/>
</dbReference>
<accession>A0ABT0GFP5</accession>
<keyword evidence="4" id="KW-0808">Transferase</keyword>
<dbReference type="PROSITE" id="PS50110">
    <property type="entry name" value="RESPONSE_REGULATORY"/>
    <property type="match status" value="1"/>
</dbReference>
<dbReference type="SMART" id="SM00260">
    <property type="entry name" value="CheW"/>
    <property type="match status" value="1"/>
</dbReference>
<dbReference type="EMBL" id="JALNMH010000004">
    <property type="protein sequence ID" value="MCK7593360.1"/>
    <property type="molecule type" value="Genomic_DNA"/>
</dbReference>
<name>A0ABT0GFP5_9GAMM</name>
<keyword evidence="5" id="KW-0418">Kinase</keyword>
<dbReference type="SMART" id="SM00387">
    <property type="entry name" value="HATPase_c"/>
    <property type="match status" value="1"/>
</dbReference>
<feature type="modified residue" description="4-aspartylphosphate" evidence="8">
    <location>
        <position position="622"/>
    </location>
</feature>
<dbReference type="InterPro" id="IPR005467">
    <property type="entry name" value="His_kinase_dom"/>
</dbReference>
<dbReference type="Pfam" id="PF00072">
    <property type="entry name" value="Response_reg"/>
    <property type="match status" value="1"/>
</dbReference>
<dbReference type="SUPFAM" id="SSF55874">
    <property type="entry name" value="ATPase domain of HSP90 chaperone/DNA topoisomerase II/histidine kinase"/>
    <property type="match status" value="1"/>
</dbReference>
<feature type="domain" description="HPt" evidence="12">
    <location>
        <begin position="1"/>
        <end position="106"/>
    </location>
</feature>
<dbReference type="PROSITE" id="PS50109">
    <property type="entry name" value="HIS_KIN"/>
    <property type="match status" value="1"/>
</dbReference>
<evidence type="ECO:0000256" key="7">
    <source>
        <dbReference type="PROSITE-ProRule" id="PRU00110"/>
    </source>
</evidence>
<feature type="domain" description="Response regulatory" evidence="11">
    <location>
        <begin position="573"/>
        <end position="689"/>
    </location>
</feature>
<evidence type="ECO:0000256" key="9">
    <source>
        <dbReference type="SAM" id="MobiDB-lite"/>
    </source>
</evidence>
<evidence type="ECO:0000256" key="5">
    <source>
        <dbReference type="ARBA" id="ARBA00022777"/>
    </source>
</evidence>
<feature type="compositionally biased region" description="Low complexity" evidence="9">
    <location>
        <begin position="114"/>
        <end position="132"/>
    </location>
</feature>
<feature type="modified residue" description="Phosphohistidine" evidence="7">
    <location>
        <position position="46"/>
    </location>
</feature>
<dbReference type="Gene3D" id="2.30.30.40">
    <property type="entry name" value="SH3 Domains"/>
    <property type="match status" value="1"/>
</dbReference>
<sequence length="697" mass="75027">MANKDPYRYFRIEARELLDALQSSLRALPDSAERAAEVARLLRTAHTLKGAARVVKALDMAEAAHRLETRFADYREGAEVPAPVLGEAGEALRGLEADLERLLQPAPPAPAGPQAPAVTAGEHAPAAPAAVPAPAPSGDRSLQSVRVAMEDLDGLLEGVVDAGLPMGHLELALGTLGRLAAELEQSPADQRAERAQTLGAELRRLVAEFGQHLDQARGGLHQLRQQATGLRLLPASLLFDSLQETLDDACGQLGRQAELVASGGEYRLDAHILQPLRDGLIQIVRNAISHGIEPPALRRERGKPERGRVDVQVSPVGDRILIRIRDDGAGIDLEAVRRLAVERGRLDAATAPSASEATLVSLLLEGGLSTARELTAISGRGVGLDLLREAVRKASGDLRVRTAAGEGTEFLIEVPPSLVAMEVLVVGAGALRVCLPMHQVRRAIRLPRSALEEHDEGTRVVIDGRPLAARRLASWDPDARPDEQGAESRNCSVLLLASGEQEAVLEVDQLVASREAVVRPLPAYAGSAGLAIGASPDLNGDPLPILDVHALIEAIIAAGPERARPPTQRLRYRVLVIDDSLTTRMMEQSILESEGYEVDLAESAERALELVRQNPYQLFVCDVEMPGMSGFEFVARTREDPVLRRIPAILVTSLSRPEDRQRGLASGASDYIVKGEFDQGYFLDVVRRLVREGVPNE</sequence>
<gene>
    <name evidence="13" type="ORF">M0G41_06725</name>
</gene>
<dbReference type="InterPro" id="IPR051315">
    <property type="entry name" value="Bact_Chemotaxis_CheA"/>
</dbReference>
<dbReference type="Pfam" id="PF02518">
    <property type="entry name" value="HATPase_c"/>
    <property type="match status" value="1"/>
</dbReference>
<dbReference type="SMART" id="SM00073">
    <property type="entry name" value="HPT"/>
    <property type="match status" value="1"/>
</dbReference>
<protein>
    <recommendedName>
        <fullName evidence="2">histidine kinase</fullName>
        <ecNumber evidence="2">2.7.13.3</ecNumber>
    </recommendedName>
</protein>
<organism evidence="13 14">
    <name type="scientific">Pseudomarimonas salicorniae</name>
    <dbReference type="NCBI Taxonomy" id="2933270"/>
    <lineage>
        <taxon>Bacteria</taxon>
        <taxon>Pseudomonadati</taxon>
        <taxon>Pseudomonadota</taxon>
        <taxon>Gammaproteobacteria</taxon>
        <taxon>Lysobacterales</taxon>
        <taxon>Lysobacteraceae</taxon>
        <taxon>Pseudomarimonas</taxon>
    </lineage>
</organism>
<dbReference type="Gene3D" id="3.30.565.10">
    <property type="entry name" value="Histidine kinase-like ATPase, C-terminal domain"/>
    <property type="match status" value="1"/>
</dbReference>
<dbReference type="InterPro" id="IPR004358">
    <property type="entry name" value="Sig_transdc_His_kin-like_C"/>
</dbReference>
<dbReference type="Pfam" id="PF01584">
    <property type="entry name" value="CheW"/>
    <property type="match status" value="1"/>
</dbReference>
<dbReference type="PRINTS" id="PR00344">
    <property type="entry name" value="BCTRLSENSOR"/>
</dbReference>
<keyword evidence="14" id="KW-1185">Reference proteome</keyword>
<evidence type="ECO:0000256" key="4">
    <source>
        <dbReference type="ARBA" id="ARBA00022679"/>
    </source>
</evidence>
<reference evidence="13" key="1">
    <citation type="submission" date="2022-04" db="EMBL/GenBank/DDBJ databases">
        <title>Lysobacter sp. CAU 1642 isolated from sea sand.</title>
        <authorList>
            <person name="Kim W."/>
        </authorList>
    </citation>
    <scope>NUCLEOTIDE SEQUENCE</scope>
    <source>
        <strain evidence="13">CAU 1642</strain>
    </source>
</reference>
<dbReference type="CDD" id="cd00088">
    <property type="entry name" value="HPT"/>
    <property type="match status" value="1"/>
</dbReference>
<evidence type="ECO:0000259" key="10">
    <source>
        <dbReference type="PROSITE" id="PS50109"/>
    </source>
</evidence>
<dbReference type="InterPro" id="IPR008207">
    <property type="entry name" value="Sig_transdc_His_kin_Hpt_dom"/>
</dbReference>
<dbReference type="InterPro" id="IPR036890">
    <property type="entry name" value="HATPase_C_sf"/>
</dbReference>
<evidence type="ECO:0000259" key="11">
    <source>
        <dbReference type="PROSITE" id="PS50110"/>
    </source>
</evidence>
<dbReference type="InterPro" id="IPR036061">
    <property type="entry name" value="CheW-like_dom_sf"/>
</dbReference>
<dbReference type="SUPFAM" id="SSF52172">
    <property type="entry name" value="CheY-like"/>
    <property type="match status" value="1"/>
</dbReference>
<proteinExistence type="predicted"/>
<dbReference type="PANTHER" id="PTHR43395">
    <property type="entry name" value="SENSOR HISTIDINE KINASE CHEA"/>
    <property type="match status" value="1"/>
</dbReference>
<evidence type="ECO:0000256" key="8">
    <source>
        <dbReference type="PROSITE-ProRule" id="PRU00169"/>
    </source>
</evidence>
<dbReference type="PANTHER" id="PTHR43395:SF1">
    <property type="entry name" value="CHEMOTAXIS PROTEIN CHEA"/>
    <property type="match status" value="1"/>
</dbReference>
<feature type="domain" description="Histidine kinase" evidence="10">
    <location>
        <begin position="280"/>
        <end position="418"/>
    </location>
</feature>
<evidence type="ECO:0000259" key="12">
    <source>
        <dbReference type="PROSITE" id="PS50894"/>
    </source>
</evidence>
<dbReference type="SMART" id="SM00448">
    <property type="entry name" value="REC"/>
    <property type="match status" value="1"/>
</dbReference>
<comment type="catalytic activity">
    <reaction evidence="1">
        <text>ATP + protein L-histidine = ADP + protein N-phospho-L-histidine.</text>
        <dbReference type="EC" id="2.7.13.3"/>
    </reaction>
</comment>
<dbReference type="InterPro" id="IPR001789">
    <property type="entry name" value="Sig_transdc_resp-reg_receiver"/>
</dbReference>
<evidence type="ECO:0000313" key="13">
    <source>
        <dbReference type="EMBL" id="MCK7593360.1"/>
    </source>
</evidence>
<evidence type="ECO:0000256" key="2">
    <source>
        <dbReference type="ARBA" id="ARBA00012438"/>
    </source>
</evidence>
<feature type="region of interest" description="Disordered" evidence="9">
    <location>
        <begin position="104"/>
        <end position="140"/>
    </location>
</feature>
<dbReference type="PROSITE" id="PS50894">
    <property type="entry name" value="HPT"/>
    <property type="match status" value="1"/>
</dbReference>